<evidence type="ECO:0000313" key="2">
    <source>
        <dbReference type="Proteomes" id="UP000642748"/>
    </source>
</evidence>
<protein>
    <recommendedName>
        <fullName evidence="3">Sugar-binding cellulase-like</fullName>
    </recommendedName>
</protein>
<comment type="caution">
    <text evidence="1">The sequence shown here is derived from an EMBL/GenBank/DDBJ whole genome shotgun (WGS) entry which is preliminary data.</text>
</comment>
<reference evidence="1" key="1">
    <citation type="submission" date="2021-01" db="EMBL/GenBank/DDBJ databases">
        <title>Whole genome shotgun sequence of Rugosimonospora africana NBRC 104875.</title>
        <authorList>
            <person name="Komaki H."/>
            <person name="Tamura T."/>
        </authorList>
    </citation>
    <scope>NUCLEOTIDE SEQUENCE</scope>
    <source>
        <strain evidence="1">NBRC 104875</strain>
    </source>
</reference>
<gene>
    <name evidence="1" type="ORF">Raf01_33220</name>
</gene>
<proteinExistence type="predicted"/>
<name>A0A8J3QPM6_9ACTN</name>
<accession>A0A8J3QPM6</accession>
<keyword evidence="2" id="KW-1185">Reference proteome</keyword>
<dbReference type="InterPro" id="IPR017853">
    <property type="entry name" value="GH"/>
</dbReference>
<evidence type="ECO:0008006" key="3">
    <source>
        <dbReference type="Google" id="ProtNLM"/>
    </source>
</evidence>
<dbReference type="SUPFAM" id="SSF51445">
    <property type="entry name" value="(Trans)glycosidases"/>
    <property type="match status" value="1"/>
</dbReference>
<dbReference type="Pfam" id="PF12876">
    <property type="entry name" value="Cellulase-like"/>
    <property type="match status" value="1"/>
</dbReference>
<evidence type="ECO:0000313" key="1">
    <source>
        <dbReference type="EMBL" id="GIH15150.1"/>
    </source>
</evidence>
<dbReference type="RefSeq" id="WP_203918791.1">
    <property type="nucleotide sequence ID" value="NZ_BONZ01000031.1"/>
</dbReference>
<dbReference type="EMBL" id="BONZ01000031">
    <property type="protein sequence ID" value="GIH15150.1"/>
    <property type="molecule type" value="Genomic_DNA"/>
</dbReference>
<dbReference type="InterPro" id="IPR024778">
    <property type="entry name" value="Put_cellulase"/>
</dbReference>
<organism evidence="1 2">
    <name type="scientific">Rugosimonospora africana</name>
    <dbReference type="NCBI Taxonomy" id="556532"/>
    <lineage>
        <taxon>Bacteria</taxon>
        <taxon>Bacillati</taxon>
        <taxon>Actinomycetota</taxon>
        <taxon>Actinomycetes</taxon>
        <taxon>Micromonosporales</taxon>
        <taxon>Micromonosporaceae</taxon>
        <taxon>Rugosimonospora</taxon>
    </lineage>
</organism>
<dbReference type="Gene3D" id="3.20.20.80">
    <property type="entry name" value="Glycosidases"/>
    <property type="match status" value="1"/>
</dbReference>
<dbReference type="Proteomes" id="UP000642748">
    <property type="component" value="Unassembled WGS sequence"/>
</dbReference>
<sequence>MSVTLHRPNRPAGPRLAISLWDFSWYTQAGPGEPFENLDEAFDQLLDRGFNAVRICALPFLLFSGRVPDTDLTVCGLGHDYGQRTRWYNVRGGYPLRPLDRLEQLFDSAGRHGVRVIVSSWEYQQSPCFVTSDVWFRALAAVPPADRCQLMAQSLARLVEHLSARGLAGPIAYLELHNEVDNCGVCPPTPGDPPGHYARLRVPLRQGLATLRQARPDLLSTYSIGETWPIELTELADEVGVAHFHFYVYGVLAALYQAVGLGHGTGARPAVEHWPTPTLAGMLRPDAPRRADYRPDASWQTRATGIDGDLFYVHDWVDPDRWDLWLYEHYQEHRLAMRAALTDWVAAVAAHAGRLGVPAVLGEGVVGYTPRLSRFEEDAVGKDLAEHTVRGCLDHGYWGAVLTSNAAPQHPMWWTDQSWMRRLNAQITGAAW</sequence>
<dbReference type="AlphaFoldDB" id="A0A8J3QPM6"/>